<evidence type="ECO:0000313" key="1">
    <source>
        <dbReference type="EMBL" id="KAK2816378.1"/>
    </source>
</evidence>
<name>A0AA88IV90_TACVA</name>
<organism evidence="1 2">
    <name type="scientific">Tachysurus vachellii</name>
    <name type="common">Darkbarbel catfish</name>
    <name type="synonym">Pelteobagrus vachellii</name>
    <dbReference type="NCBI Taxonomy" id="175792"/>
    <lineage>
        <taxon>Eukaryota</taxon>
        <taxon>Metazoa</taxon>
        <taxon>Chordata</taxon>
        <taxon>Craniata</taxon>
        <taxon>Vertebrata</taxon>
        <taxon>Euteleostomi</taxon>
        <taxon>Actinopterygii</taxon>
        <taxon>Neopterygii</taxon>
        <taxon>Teleostei</taxon>
        <taxon>Ostariophysi</taxon>
        <taxon>Siluriformes</taxon>
        <taxon>Bagridae</taxon>
        <taxon>Tachysurus</taxon>
    </lineage>
</organism>
<dbReference type="AlphaFoldDB" id="A0AA88IV90"/>
<gene>
    <name evidence="1" type="ORF">Q7C36_022649</name>
</gene>
<dbReference type="EMBL" id="JAVHJS010000025">
    <property type="protein sequence ID" value="KAK2816378.1"/>
    <property type="molecule type" value="Genomic_DNA"/>
</dbReference>
<comment type="caution">
    <text evidence="1">The sequence shown here is derived from an EMBL/GenBank/DDBJ whole genome shotgun (WGS) entry which is preliminary data.</text>
</comment>
<sequence length="69" mass="8040">MCVLMEIWGSPRSQSQDRLELYLQQPATSHTQEINGFRRQNDVLQHPCNFLSAGHGQLSKNRRDHCLFD</sequence>
<dbReference type="Proteomes" id="UP001187315">
    <property type="component" value="Unassembled WGS sequence"/>
</dbReference>
<evidence type="ECO:0000313" key="2">
    <source>
        <dbReference type="Proteomes" id="UP001187315"/>
    </source>
</evidence>
<protein>
    <submittedName>
        <fullName evidence="1">Uncharacterized protein</fullName>
    </submittedName>
</protein>
<reference evidence="1" key="1">
    <citation type="submission" date="2023-08" db="EMBL/GenBank/DDBJ databases">
        <title>Pelteobagrus vachellii genome.</title>
        <authorList>
            <person name="Liu H."/>
        </authorList>
    </citation>
    <scope>NUCLEOTIDE SEQUENCE</scope>
    <source>
        <strain evidence="1">PRFRI_2022a</strain>
        <tissue evidence="1">Muscle</tissue>
    </source>
</reference>
<accession>A0AA88IV90</accession>
<proteinExistence type="predicted"/>
<keyword evidence="2" id="KW-1185">Reference proteome</keyword>